<dbReference type="NCBIfam" id="TIGR01443">
    <property type="entry name" value="intein_Cterm"/>
    <property type="match status" value="1"/>
</dbReference>
<dbReference type="InterPro" id="IPR036157">
    <property type="entry name" value="dUTPase-like_sf"/>
</dbReference>
<dbReference type="Pfam" id="PF22769">
    <property type="entry name" value="DCD"/>
    <property type="match status" value="2"/>
</dbReference>
<dbReference type="InterPro" id="IPR030934">
    <property type="entry name" value="Intein_C"/>
</dbReference>
<proteinExistence type="predicted"/>
<dbReference type="Pfam" id="PF14890">
    <property type="entry name" value="Intein_splicing"/>
    <property type="match status" value="1"/>
</dbReference>
<evidence type="ECO:0008006" key="5">
    <source>
        <dbReference type="Google" id="ProtNLM"/>
    </source>
</evidence>
<organism evidence="3 4">
    <name type="scientific">Allochromatium tepidum</name>
    <dbReference type="NCBI Taxonomy" id="553982"/>
    <lineage>
        <taxon>Bacteria</taxon>
        <taxon>Pseudomonadati</taxon>
        <taxon>Pseudomonadota</taxon>
        <taxon>Gammaproteobacteria</taxon>
        <taxon>Chromatiales</taxon>
        <taxon>Chromatiaceae</taxon>
        <taxon>Allochromatium</taxon>
    </lineage>
</organism>
<dbReference type="SUPFAM" id="SSF51294">
    <property type="entry name" value="Hedgehog/intein (Hint) domain"/>
    <property type="match status" value="1"/>
</dbReference>
<evidence type="ECO:0000313" key="3">
    <source>
        <dbReference type="EMBL" id="BCU06905.1"/>
    </source>
</evidence>
<dbReference type="PANTHER" id="PTHR42680">
    <property type="entry name" value="DCTP DEAMINASE"/>
    <property type="match status" value="1"/>
</dbReference>
<dbReference type="InterPro" id="IPR036844">
    <property type="entry name" value="Hint_dom_sf"/>
</dbReference>
<evidence type="ECO:0000256" key="2">
    <source>
        <dbReference type="ARBA" id="ARBA00023080"/>
    </source>
</evidence>
<dbReference type="PANTHER" id="PTHR42680:SF3">
    <property type="entry name" value="DCTP DEAMINASE"/>
    <property type="match status" value="1"/>
</dbReference>
<evidence type="ECO:0000313" key="4">
    <source>
        <dbReference type="Proteomes" id="UP000680679"/>
    </source>
</evidence>
<dbReference type="InterPro" id="IPR033704">
    <property type="entry name" value="dUTPase_trimeric"/>
</dbReference>
<evidence type="ECO:0000256" key="1">
    <source>
        <dbReference type="ARBA" id="ARBA00022801"/>
    </source>
</evidence>
<dbReference type="SUPFAM" id="SSF51283">
    <property type="entry name" value="dUTPase-like"/>
    <property type="match status" value="2"/>
</dbReference>
<keyword evidence="1" id="KW-0378">Hydrolase</keyword>
<dbReference type="Gene3D" id="2.170.16.10">
    <property type="entry name" value="Hedgehog/Intein (Hint) domain"/>
    <property type="match status" value="2"/>
</dbReference>
<keyword evidence="4" id="KW-1185">Reference proteome</keyword>
<reference evidence="3 4" key="1">
    <citation type="submission" date="2021-04" db="EMBL/GenBank/DDBJ databases">
        <title>Complete genome sequencing of Allochromatium tepidum strain NZ.</title>
        <authorList>
            <person name="Tsukatani Y."/>
            <person name="Mori H."/>
        </authorList>
    </citation>
    <scope>NUCLEOTIDE SEQUENCE [LARGE SCALE GENOMIC DNA]</scope>
    <source>
        <strain evidence="3 4">NZ</strain>
    </source>
</reference>
<dbReference type="CDD" id="cd00081">
    <property type="entry name" value="Hint"/>
    <property type="match status" value="1"/>
</dbReference>
<dbReference type="CDD" id="cd07557">
    <property type="entry name" value="trimeric_dUTPase"/>
    <property type="match status" value="1"/>
</dbReference>
<accession>A0ABN6GF65</accession>
<dbReference type="InterPro" id="IPR011962">
    <property type="entry name" value="dCTP_deaminase"/>
</dbReference>
<dbReference type="Proteomes" id="UP000680679">
    <property type="component" value="Chromosome"/>
</dbReference>
<dbReference type="EMBL" id="AP024563">
    <property type="protein sequence ID" value="BCU06905.1"/>
    <property type="molecule type" value="Genomic_DNA"/>
</dbReference>
<protein>
    <recommendedName>
        <fullName evidence="5">dCTP deaminase</fullName>
    </recommendedName>
</protein>
<gene>
    <name evidence="3" type="ORF">Atep_15820</name>
</gene>
<sequence length="566" mass="64836">MAIKSDRWIRRMAVEHKMIDPFEPGQVREGEHGRVISYGTSSYGYDVRCADEFKIFTNINSAIVDPKNFDSNSFVDLKSDVCIIPPNSFALARTVEYFRIPKNTLVVCMGKSTYARCFRGDTRVALIDGTAPTLEDMAVRAQDGELFWGYSLNQFGRIQVALLDAPRFIGRDSLLELTLDNGRVIHCTPDHEMVRRDGRMVQADALRPGDSLMPLYRQLIRGYESVYQPLNGHLYPTHRLADEWNVSQGLYADQPGTHHHHKDFDRRNNAPWNIERLPASDHIRLHNAKSYGEDFDPDEHSQAIRDAFQRLSQDPDWREQFSRVQSERAKRFWTADQYAETRERLREQHLRLWSNERRERQRAALLDYYADPVARRLRGDISRRAWSMDDGSRRAAQAQIARQINLRPEITSERVREALDQTGSIRGAARELNCDRSVFRRFPEVIAAFRGRAAGSRNHKVVKIRELAGDHDVYCLTVPEGGNFALDAGVFTSNCGIIVNVTPLEPEWEGHVTLEFSNTTPLPAKIYANEGVAQILFFESDEVCETSYKDRGGKYQGQRGVTLPKS</sequence>
<name>A0ABN6GF65_9GAMM</name>
<keyword evidence="2" id="KW-0546">Nucleotide metabolism</keyword>
<dbReference type="Gene3D" id="2.70.40.10">
    <property type="match status" value="2"/>
</dbReference>